<sequence>MMSLLNEIEILKRKLHREADRHGDLTHWYVVRISQQLDQKLNEYERTRRHCGPKAGIR</sequence>
<dbReference type="InterPro" id="IPR037208">
    <property type="entry name" value="Spo0E-like_sf"/>
</dbReference>
<dbReference type="RefSeq" id="WP_139602656.1">
    <property type="nucleotide sequence ID" value="NZ_VDCQ01000015.1"/>
</dbReference>
<dbReference type="AlphaFoldDB" id="A0A5C4TB05"/>
<dbReference type="Proteomes" id="UP000307943">
    <property type="component" value="Unassembled WGS sequence"/>
</dbReference>
<gene>
    <name evidence="1" type="ORF">FE784_13120</name>
</gene>
<evidence type="ECO:0000313" key="1">
    <source>
        <dbReference type="EMBL" id="TNJ65856.1"/>
    </source>
</evidence>
<dbReference type="InterPro" id="IPR018540">
    <property type="entry name" value="Spo0E-like"/>
</dbReference>
<accession>A0A5C4TB05</accession>
<dbReference type="Pfam" id="PF09388">
    <property type="entry name" value="SpoOE-like"/>
    <property type="match status" value="1"/>
</dbReference>
<proteinExistence type="predicted"/>
<comment type="caution">
    <text evidence="1">The sequence shown here is derived from an EMBL/GenBank/DDBJ whole genome shotgun (WGS) entry which is preliminary data.</text>
</comment>
<dbReference type="InterPro" id="IPR036638">
    <property type="entry name" value="HLH_DNA-bd_sf"/>
</dbReference>
<evidence type="ECO:0000313" key="2">
    <source>
        <dbReference type="Proteomes" id="UP000307943"/>
    </source>
</evidence>
<protein>
    <submittedName>
        <fullName evidence="1">Aspartyl-phosphate phosphatase Spo0E family protein</fullName>
    </submittedName>
</protein>
<name>A0A5C4TB05_9BACL</name>
<dbReference type="EMBL" id="VDCQ01000015">
    <property type="protein sequence ID" value="TNJ65856.1"/>
    <property type="molecule type" value="Genomic_DNA"/>
</dbReference>
<dbReference type="SUPFAM" id="SSF140500">
    <property type="entry name" value="BAS1536-like"/>
    <property type="match status" value="1"/>
</dbReference>
<reference evidence="1 2" key="1">
    <citation type="submission" date="2019-05" db="EMBL/GenBank/DDBJ databases">
        <title>We sequenced the genome of Paenibacillus hemerocallicola KCTC 33185 for further insight into its adaptation and study the phylogeny of Paenibacillus.</title>
        <authorList>
            <person name="Narsing Rao M.P."/>
        </authorList>
    </citation>
    <scope>NUCLEOTIDE SEQUENCE [LARGE SCALE GENOMIC DNA]</scope>
    <source>
        <strain evidence="1 2">KCTC 33185</strain>
    </source>
</reference>
<dbReference type="GO" id="GO:0046983">
    <property type="term" value="F:protein dimerization activity"/>
    <property type="evidence" value="ECO:0007669"/>
    <property type="project" value="InterPro"/>
</dbReference>
<dbReference type="GO" id="GO:0043937">
    <property type="term" value="P:regulation of sporulation"/>
    <property type="evidence" value="ECO:0007669"/>
    <property type="project" value="InterPro"/>
</dbReference>
<organism evidence="1 2">
    <name type="scientific">Paenibacillus hemerocallicola</name>
    <dbReference type="NCBI Taxonomy" id="1172614"/>
    <lineage>
        <taxon>Bacteria</taxon>
        <taxon>Bacillati</taxon>
        <taxon>Bacillota</taxon>
        <taxon>Bacilli</taxon>
        <taxon>Bacillales</taxon>
        <taxon>Paenibacillaceae</taxon>
        <taxon>Paenibacillus</taxon>
    </lineage>
</organism>
<dbReference type="Gene3D" id="4.10.280.10">
    <property type="entry name" value="Helix-loop-helix DNA-binding domain"/>
    <property type="match status" value="1"/>
</dbReference>
<keyword evidence="2" id="KW-1185">Reference proteome</keyword>
<dbReference type="OrthoDB" id="2642118at2"/>